<dbReference type="PANTHER" id="PTHR44154">
    <property type="entry name" value="QUINONE OXIDOREDUCTASE"/>
    <property type="match status" value="1"/>
</dbReference>
<dbReference type="CDD" id="cd08253">
    <property type="entry name" value="zeta_crystallin"/>
    <property type="match status" value="1"/>
</dbReference>
<evidence type="ECO:0000313" key="3">
    <source>
        <dbReference type="EMBL" id="WXB00255.1"/>
    </source>
</evidence>
<gene>
    <name evidence="3" type="ORF">LZC95_39020</name>
</gene>
<dbReference type="InterPro" id="IPR036291">
    <property type="entry name" value="NAD(P)-bd_dom_sf"/>
</dbReference>
<dbReference type="Pfam" id="PF00107">
    <property type="entry name" value="ADH_zinc_N"/>
    <property type="match status" value="1"/>
</dbReference>
<sequence length="307" mass="31986">MPAPPYPGLGEVRVRVHASGINPGDVKKRAPWLGMPMAHPRIIPHSDGAGVIDAVGEGVDASRVGERVWCFGAQSYRPWGTAAEFTCIPSEQAVSLPDGIDYVQGACFGIPGITAHRAVFADGPVQGATVLVRGALGAVGRAAAVLAVRGGAHVIATVRSEDEVATAKRETGARDALVQGAADFTQRVLELTGGRGVDRIIEVAFDANLGSNHDVLALGGVIAAYATADAEPKIPFWPLLFKNVTIRLLGSDDFPLAAKLEAARAITASGLVYPIAARFPLEDIARAHEAVEGGVRGRVVLDVVSTR</sequence>
<accession>A0ABZ2KTE8</accession>
<feature type="domain" description="Enoyl reductase (ER)" evidence="2">
    <location>
        <begin position="8"/>
        <end position="301"/>
    </location>
</feature>
<dbReference type="InterPro" id="IPR013154">
    <property type="entry name" value="ADH-like_N"/>
</dbReference>
<dbReference type="Gene3D" id="3.90.180.10">
    <property type="entry name" value="Medium-chain alcohol dehydrogenases, catalytic domain"/>
    <property type="match status" value="1"/>
</dbReference>
<dbReference type="InterPro" id="IPR051603">
    <property type="entry name" value="Zinc-ADH_QOR/CCCR"/>
</dbReference>
<dbReference type="SUPFAM" id="SSF50129">
    <property type="entry name" value="GroES-like"/>
    <property type="match status" value="1"/>
</dbReference>
<dbReference type="InterPro" id="IPR013149">
    <property type="entry name" value="ADH-like_C"/>
</dbReference>
<proteinExistence type="predicted"/>
<keyword evidence="4" id="KW-1185">Reference proteome</keyword>
<dbReference type="Gene3D" id="3.40.50.720">
    <property type="entry name" value="NAD(P)-binding Rossmann-like Domain"/>
    <property type="match status" value="1"/>
</dbReference>
<name>A0ABZ2KTE8_9BACT</name>
<dbReference type="SMART" id="SM00829">
    <property type="entry name" value="PKS_ER"/>
    <property type="match status" value="1"/>
</dbReference>
<dbReference type="Proteomes" id="UP001379533">
    <property type="component" value="Chromosome"/>
</dbReference>
<dbReference type="PANTHER" id="PTHR44154:SF1">
    <property type="entry name" value="QUINONE OXIDOREDUCTASE"/>
    <property type="match status" value="1"/>
</dbReference>
<keyword evidence="1" id="KW-0521">NADP</keyword>
<dbReference type="InterPro" id="IPR011032">
    <property type="entry name" value="GroES-like_sf"/>
</dbReference>
<protein>
    <submittedName>
        <fullName evidence="3">NADPH:quinone reductase</fullName>
    </submittedName>
</protein>
<organism evidence="3 4">
    <name type="scientific">Pendulispora brunnea</name>
    <dbReference type="NCBI Taxonomy" id="2905690"/>
    <lineage>
        <taxon>Bacteria</taxon>
        <taxon>Pseudomonadati</taxon>
        <taxon>Myxococcota</taxon>
        <taxon>Myxococcia</taxon>
        <taxon>Myxococcales</taxon>
        <taxon>Sorangiineae</taxon>
        <taxon>Pendulisporaceae</taxon>
        <taxon>Pendulispora</taxon>
    </lineage>
</organism>
<dbReference type="Pfam" id="PF08240">
    <property type="entry name" value="ADH_N"/>
    <property type="match status" value="1"/>
</dbReference>
<evidence type="ECO:0000313" key="4">
    <source>
        <dbReference type="Proteomes" id="UP001379533"/>
    </source>
</evidence>
<dbReference type="SUPFAM" id="SSF51735">
    <property type="entry name" value="NAD(P)-binding Rossmann-fold domains"/>
    <property type="match status" value="1"/>
</dbReference>
<dbReference type="InterPro" id="IPR020843">
    <property type="entry name" value="ER"/>
</dbReference>
<evidence type="ECO:0000259" key="2">
    <source>
        <dbReference type="SMART" id="SM00829"/>
    </source>
</evidence>
<evidence type="ECO:0000256" key="1">
    <source>
        <dbReference type="ARBA" id="ARBA00022857"/>
    </source>
</evidence>
<reference evidence="3 4" key="1">
    <citation type="submission" date="2021-12" db="EMBL/GenBank/DDBJ databases">
        <title>Discovery of the Pendulisporaceae a myxobacterial family with distinct sporulation behavior and unique specialized metabolism.</title>
        <authorList>
            <person name="Garcia R."/>
            <person name="Popoff A."/>
            <person name="Bader C.D."/>
            <person name="Loehr J."/>
            <person name="Walesch S."/>
            <person name="Walt C."/>
            <person name="Boldt J."/>
            <person name="Bunk B."/>
            <person name="Haeckl F.J.F.P.J."/>
            <person name="Gunesch A.P."/>
            <person name="Birkelbach J."/>
            <person name="Nuebel U."/>
            <person name="Pietschmann T."/>
            <person name="Bach T."/>
            <person name="Mueller R."/>
        </authorList>
    </citation>
    <scope>NUCLEOTIDE SEQUENCE [LARGE SCALE GENOMIC DNA]</scope>
    <source>
        <strain evidence="3 4">MSr12523</strain>
    </source>
</reference>
<dbReference type="EMBL" id="CP089982">
    <property type="protein sequence ID" value="WXB00255.1"/>
    <property type="molecule type" value="Genomic_DNA"/>
</dbReference>